<dbReference type="PRINTS" id="PR00344">
    <property type="entry name" value="BCTRLSENSOR"/>
</dbReference>
<dbReference type="InterPro" id="IPR050736">
    <property type="entry name" value="Sensor_HK_Regulatory"/>
</dbReference>
<dbReference type="CDD" id="cd00082">
    <property type="entry name" value="HisKA"/>
    <property type="match status" value="1"/>
</dbReference>
<sequence length="530" mass="57150">MHRRSVVMYVGGDDPDVRTRVSDAVEAAWGGARAPEYRATAPDALLEAAEDADLQPLADACGIVTTTEAVGEPSVAERLAQTPDTVPVIVVLEGETAEEFRLALRAGAADVVSGPAPARSESDPAADPLVERLRGAVEPRRVRFGADDADRLREVLLDSGSTLMSTRSDEVDTKISWTIESVGEHAELDRIVCYLRDGEALDPAYVWCPDGCDTEPRALDQFPESDRLSTFENVVRSSAPPESAERSTAERDTAGTGVDSPATVHVPLVADWELVGVLAFETDARRTWTDEEVDLYRTFGDLIAHTIARNDRRLELRRRTEQLEQFSSVVSHDLRNPLNVLSGYLELVESEVSPSTYEPMDRAVTRMETLIDNLLMLAKRGETIGETESISVTGIAEEAWQTVRAPDATLTIADEIGQVRADPNRLRQVFENLFRNAVDHGGPSVAIEIGPRTDGAGGAGMYVADDGPGVPADVSDSLFDSGFSTADSSGIGLAIVDRIVDAHGWDVDVHNDDGAVFELSFDAGTPVTPA</sequence>
<gene>
    <name evidence="9" type="ORF">CK500_02745</name>
</gene>
<evidence type="ECO:0000256" key="6">
    <source>
        <dbReference type="ARBA" id="ARBA00023012"/>
    </source>
</evidence>
<feature type="region of interest" description="Disordered" evidence="7">
    <location>
        <begin position="231"/>
        <end position="260"/>
    </location>
</feature>
<dbReference type="SUPFAM" id="SSF55781">
    <property type="entry name" value="GAF domain-like"/>
    <property type="match status" value="1"/>
</dbReference>
<dbReference type="SUPFAM" id="SSF55874">
    <property type="entry name" value="ATPase domain of HSP90 chaperone/DNA topoisomerase II/histidine kinase"/>
    <property type="match status" value="1"/>
</dbReference>
<dbReference type="Pfam" id="PF00512">
    <property type="entry name" value="HisKA"/>
    <property type="match status" value="1"/>
</dbReference>
<evidence type="ECO:0000256" key="5">
    <source>
        <dbReference type="ARBA" id="ARBA00022777"/>
    </source>
</evidence>
<evidence type="ECO:0000256" key="1">
    <source>
        <dbReference type="ARBA" id="ARBA00000085"/>
    </source>
</evidence>
<dbReference type="GO" id="GO:0000155">
    <property type="term" value="F:phosphorelay sensor kinase activity"/>
    <property type="evidence" value="ECO:0007669"/>
    <property type="project" value="InterPro"/>
</dbReference>
<evidence type="ECO:0000256" key="3">
    <source>
        <dbReference type="ARBA" id="ARBA00022553"/>
    </source>
</evidence>
<dbReference type="Gene3D" id="1.10.287.130">
    <property type="match status" value="1"/>
</dbReference>
<dbReference type="Pfam" id="PF02518">
    <property type="entry name" value="HATPase_c"/>
    <property type="match status" value="1"/>
</dbReference>
<comment type="caution">
    <text evidence="9">The sequence shown here is derived from an EMBL/GenBank/DDBJ whole genome shotgun (WGS) entry which is preliminary data.</text>
</comment>
<dbReference type="PANTHER" id="PTHR43711">
    <property type="entry name" value="TWO-COMPONENT HISTIDINE KINASE"/>
    <property type="match status" value="1"/>
</dbReference>
<dbReference type="InterPro" id="IPR036890">
    <property type="entry name" value="HATPase_C_sf"/>
</dbReference>
<accession>A0A2A2FG86</accession>
<evidence type="ECO:0000313" key="9">
    <source>
        <dbReference type="EMBL" id="PAU84456.1"/>
    </source>
</evidence>
<dbReference type="Gene3D" id="3.30.450.40">
    <property type="match status" value="1"/>
</dbReference>
<dbReference type="InterPro" id="IPR004358">
    <property type="entry name" value="Sig_transdc_His_kin-like_C"/>
</dbReference>
<dbReference type="PROSITE" id="PS50109">
    <property type="entry name" value="HIS_KIN"/>
    <property type="match status" value="1"/>
</dbReference>
<keyword evidence="10" id="KW-1185">Reference proteome</keyword>
<keyword evidence="5 9" id="KW-0418">Kinase</keyword>
<dbReference type="InterPro" id="IPR005467">
    <property type="entry name" value="His_kinase_dom"/>
</dbReference>
<dbReference type="InterPro" id="IPR029016">
    <property type="entry name" value="GAF-like_dom_sf"/>
</dbReference>
<dbReference type="InterPro" id="IPR003594">
    <property type="entry name" value="HATPase_dom"/>
</dbReference>
<feature type="compositionally biased region" description="Basic and acidic residues" evidence="7">
    <location>
        <begin position="243"/>
        <end position="253"/>
    </location>
</feature>
<dbReference type="Gene3D" id="3.30.565.10">
    <property type="entry name" value="Histidine kinase-like ATPase, C-terminal domain"/>
    <property type="match status" value="1"/>
</dbReference>
<evidence type="ECO:0000256" key="2">
    <source>
        <dbReference type="ARBA" id="ARBA00012438"/>
    </source>
</evidence>
<keyword evidence="4" id="KW-0808">Transferase</keyword>
<dbReference type="SMART" id="SM00388">
    <property type="entry name" value="HisKA"/>
    <property type="match status" value="1"/>
</dbReference>
<evidence type="ECO:0000256" key="4">
    <source>
        <dbReference type="ARBA" id="ARBA00022679"/>
    </source>
</evidence>
<dbReference type="SUPFAM" id="SSF47384">
    <property type="entry name" value="Homodimeric domain of signal transducing histidine kinase"/>
    <property type="match status" value="1"/>
</dbReference>
<keyword evidence="3" id="KW-0597">Phosphoprotein</keyword>
<dbReference type="InterPro" id="IPR003661">
    <property type="entry name" value="HisK_dim/P_dom"/>
</dbReference>
<evidence type="ECO:0000256" key="7">
    <source>
        <dbReference type="SAM" id="MobiDB-lite"/>
    </source>
</evidence>
<dbReference type="SMART" id="SM00065">
    <property type="entry name" value="GAF"/>
    <property type="match status" value="1"/>
</dbReference>
<dbReference type="RefSeq" id="WP_095635734.1">
    <property type="nucleotide sequence ID" value="NZ_NSKC01000002.1"/>
</dbReference>
<name>A0A2A2FG86_9EURY</name>
<dbReference type="OrthoDB" id="8127at2157"/>
<dbReference type="SMART" id="SM00387">
    <property type="entry name" value="HATPase_c"/>
    <property type="match status" value="1"/>
</dbReference>
<dbReference type="EC" id="2.7.13.3" evidence="2"/>
<dbReference type="AlphaFoldDB" id="A0A2A2FG86"/>
<evidence type="ECO:0000259" key="8">
    <source>
        <dbReference type="PROSITE" id="PS50109"/>
    </source>
</evidence>
<dbReference type="Proteomes" id="UP000218083">
    <property type="component" value="Unassembled WGS sequence"/>
</dbReference>
<comment type="catalytic activity">
    <reaction evidence="1">
        <text>ATP + protein L-histidine = ADP + protein N-phospho-L-histidine.</text>
        <dbReference type="EC" id="2.7.13.3"/>
    </reaction>
</comment>
<evidence type="ECO:0000313" key="10">
    <source>
        <dbReference type="Proteomes" id="UP000218083"/>
    </source>
</evidence>
<reference evidence="9 10" key="1">
    <citation type="submission" date="2017-08" db="EMBL/GenBank/DDBJ databases">
        <title>The strain WRN001 was isolated from Binhai saline alkaline soil, Tianjin, China.</title>
        <authorList>
            <person name="Liu D."/>
            <person name="Zhang G."/>
        </authorList>
    </citation>
    <scope>NUCLEOTIDE SEQUENCE [LARGE SCALE GENOMIC DNA]</scope>
    <source>
        <strain evidence="9 10">WN019</strain>
    </source>
</reference>
<dbReference type="Pfam" id="PF13492">
    <property type="entry name" value="GAF_3"/>
    <property type="match status" value="1"/>
</dbReference>
<feature type="domain" description="Histidine kinase" evidence="8">
    <location>
        <begin position="329"/>
        <end position="525"/>
    </location>
</feature>
<keyword evidence="6" id="KW-0902">Two-component regulatory system</keyword>
<dbReference type="PANTHER" id="PTHR43711:SF1">
    <property type="entry name" value="HISTIDINE KINASE 1"/>
    <property type="match status" value="1"/>
</dbReference>
<dbReference type="InterPro" id="IPR003018">
    <property type="entry name" value="GAF"/>
</dbReference>
<proteinExistence type="predicted"/>
<dbReference type="EMBL" id="NSKC01000002">
    <property type="protein sequence ID" value="PAU84456.1"/>
    <property type="molecule type" value="Genomic_DNA"/>
</dbReference>
<dbReference type="InterPro" id="IPR036097">
    <property type="entry name" value="HisK_dim/P_sf"/>
</dbReference>
<protein>
    <recommendedName>
        <fullName evidence="2">histidine kinase</fullName>
        <ecNumber evidence="2">2.7.13.3</ecNumber>
    </recommendedName>
</protein>
<organism evidence="9 10">
    <name type="scientific">Halorubrum salipaludis</name>
    <dbReference type="NCBI Taxonomy" id="2032630"/>
    <lineage>
        <taxon>Archaea</taxon>
        <taxon>Methanobacteriati</taxon>
        <taxon>Methanobacteriota</taxon>
        <taxon>Stenosarchaea group</taxon>
        <taxon>Halobacteria</taxon>
        <taxon>Halobacteriales</taxon>
        <taxon>Haloferacaceae</taxon>
        <taxon>Halorubrum</taxon>
    </lineage>
</organism>